<gene>
    <name evidence="1" type="ORF">INT47_004262</name>
</gene>
<proteinExistence type="predicted"/>
<reference evidence="1" key="1">
    <citation type="submission" date="2020-12" db="EMBL/GenBank/DDBJ databases">
        <title>Metabolic potential, ecology and presence of endohyphal bacteria is reflected in genomic diversity of Mucoromycotina.</title>
        <authorList>
            <person name="Muszewska A."/>
            <person name="Okrasinska A."/>
            <person name="Steczkiewicz K."/>
            <person name="Drgas O."/>
            <person name="Orlowska M."/>
            <person name="Perlinska-Lenart U."/>
            <person name="Aleksandrzak-Piekarczyk T."/>
            <person name="Szatraj K."/>
            <person name="Zielenkiewicz U."/>
            <person name="Pilsyk S."/>
            <person name="Malc E."/>
            <person name="Mieczkowski P."/>
            <person name="Kruszewska J.S."/>
            <person name="Biernat P."/>
            <person name="Pawlowska J."/>
        </authorList>
    </citation>
    <scope>NUCLEOTIDE SEQUENCE</scope>
    <source>
        <strain evidence="1">WA0000017839</strain>
    </source>
</reference>
<evidence type="ECO:0000313" key="1">
    <source>
        <dbReference type="EMBL" id="KAG2207512.1"/>
    </source>
</evidence>
<dbReference type="EMBL" id="JAEPRD010000024">
    <property type="protein sequence ID" value="KAG2207512.1"/>
    <property type="molecule type" value="Genomic_DNA"/>
</dbReference>
<name>A0A8H7RAR6_9FUNG</name>
<dbReference type="AlphaFoldDB" id="A0A8H7RAR6"/>
<accession>A0A8H7RAR6</accession>
<dbReference type="Proteomes" id="UP000603453">
    <property type="component" value="Unassembled WGS sequence"/>
</dbReference>
<dbReference type="OrthoDB" id="5577555at2759"/>
<protein>
    <submittedName>
        <fullName evidence="1">Uncharacterized protein</fullName>
    </submittedName>
</protein>
<sequence length="132" mass="15940">MTGMIQNHYVNFRTSHRTAHPLHRKLQLTAYSRIKIGNERFVVDAVYVMSNWSAPNTRFHEPIRGLGFRRLLQKAEKRVYLIDKFRTSQCYPDYERKRFETLWMVDNPCLHRRRANPRATRHGLLRYVDFTC</sequence>
<comment type="caution">
    <text evidence="1">The sequence shown here is derived from an EMBL/GenBank/DDBJ whole genome shotgun (WGS) entry which is preliminary data.</text>
</comment>
<organism evidence="1 2">
    <name type="scientific">Mucor saturninus</name>
    <dbReference type="NCBI Taxonomy" id="64648"/>
    <lineage>
        <taxon>Eukaryota</taxon>
        <taxon>Fungi</taxon>
        <taxon>Fungi incertae sedis</taxon>
        <taxon>Mucoromycota</taxon>
        <taxon>Mucoromycotina</taxon>
        <taxon>Mucoromycetes</taxon>
        <taxon>Mucorales</taxon>
        <taxon>Mucorineae</taxon>
        <taxon>Mucoraceae</taxon>
        <taxon>Mucor</taxon>
    </lineage>
</organism>
<keyword evidence="2" id="KW-1185">Reference proteome</keyword>
<evidence type="ECO:0000313" key="2">
    <source>
        <dbReference type="Proteomes" id="UP000603453"/>
    </source>
</evidence>